<feature type="compositionally biased region" description="Acidic residues" evidence="2">
    <location>
        <begin position="594"/>
        <end position="606"/>
    </location>
</feature>
<feature type="region of interest" description="Disordered" evidence="2">
    <location>
        <begin position="826"/>
        <end position="849"/>
    </location>
</feature>
<accession>A0A0F4Z4C3</accession>
<dbReference type="GO" id="GO:0051879">
    <property type="term" value="F:Hsp90 protein binding"/>
    <property type="evidence" value="ECO:0007669"/>
    <property type="project" value="TreeGrafter"/>
</dbReference>
<name>A0A0F4Z4C3_RASE3</name>
<dbReference type="InterPro" id="IPR038528">
    <property type="entry name" value="TEL2_C_sf"/>
</dbReference>
<dbReference type="EMBL" id="LASV01000050">
    <property type="protein sequence ID" value="KKA24718.1"/>
    <property type="molecule type" value="Genomic_DNA"/>
</dbReference>
<evidence type="ECO:0000313" key="5">
    <source>
        <dbReference type="Proteomes" id="UP000053958"/>
    </source>
</evidence>
<dbReference type="STRING" id="1408163.A0A0F4Z4C3"/>
<dbReference type="FunFam" id="1.25.40.720:FF:000004">
    <property type="entry name" value="WGS project CABT00000000 data, contig 2.6"/>
    <property type="match status" value="1"/>
</dbReference>
<feature type="region of interest" description="Disordered" evidence="2">
    <location>
        <begin position="1"/>
        <end position="27"/>
    </location>
</feature>
<feature type="domain" description="Telomere length regulation protein conserved" evidence="3">
    <location>
        <begin position="633"/>
        <end position="744"/>
    </location>
</feature>
<feature type="compositionally biased region" description="Basic and acidic residues" evidence="2">
    <location>
        <begin position="546"/>
        <end position="559"/>
    </location>
</feature>
<dbReference type="Gene3D" id="1.25.40.720">
    <property type="entry name" value="Telomere length regulation protein 2, C-terminal domain"/>
    <property type="match status" value="2"/>
</dbReference>
<sequence>MGDFLTAVKTTRHDQVASNSSLDEKHTAKELVTEANNHADRDPSSPEYVLGVLKFNPSHDQLYDVLHTLDPANRNRENKTFDIRIASPITAQILQILVSTTIPDHWRSLETDSSKRGAHEQSTKLQKIRGALLRCLCSITGISAIVTQLRTLITALRSAPEHEKESGRKLVIRDTLAVLSALLKPKDLLVRLYEDVSSLYTTATKTQIAWKELCTLIAGGRVLSTVAEALSCIKDLDDLDSISWVGEGSQYASWLGQNLYSMVSNGDLGNEEFWKSTALMTGRALSLGYTDQLVRELYSSLLNDQGFSTRWGPFFDCLRLQEQTTILESIFRDVERTYFSQEDGKGSERDEIIGSLAALFSCIINNRAPLELQVQSWLATGQGGFIQSIGLRRSLLVHYSNKEGKVFLCVWFLEVAAADLSRSEALKDLFRKSLSNFGDSFIIKHTPVPTQEANAQVVLLAGGYLNRLCKSEIQEVGRSGLYLNAVSNRLAASSSRARFLGMIIGMGISQLIEPPGKAMKFDLEEVETEEARWYLGLTNVDDKVRSLETLRDRKQNETKRPRRKPKGPSVSSSQPSRGQQAAAGQSSKIVAIEEISDDGEEEDDLVPYEKPDSDPSDSEEDPTLIQRSKPTSPVYIRDLLAYLRDSDNVDRYHLGIINASSLIRRKSAFGTELVEKIEELALAIVGLQDKYKLPQFHEHRLQSMIALLVAQPLRMGRWFSLTFFDGDLSQAQRSAILTALGLSARELAGYGEEDAKVLGLPSISPEASFPSKKLPSHLQGMYLTEGESPVAALTKQLSRTSLQPLALEAADAATGPNALKVRTFSSRMEVERQRQQREAQRKKKSTSQDLHRVLSEGYFYPLVGRFGMMMHSTSSSTSYNPFLTPNLLRLFLQTLTLILSTLGPHTPSLPSLSQETLSLILSLHATPVSSEPIVLPALLSLFLAVIDLNIGSGTSGEERLVTEYATQVMELREWANDVFERTPAGGKKKDADGGDVDDLEQVRILAAGILVKLNEVVQRYQGRLMGVNVGFKY</sequence>
<comment type="caution">
    <text evidence="4">The sequence shown here is derived from an EMBL/GenBank/DDBJ whole genome shotgun (WGS) entry which is preliminary data.</text>
</comment>
<evidence type="ECO:0000256" key="2">
    <source>
        <dbReference type="SAM" id="MobiDB-lite"/>
    </source>
</evidence>
<dbReference type="GO" id="GO:0005829">
    <property type="term" value="C:cytosol"/>
    <property type="evidence" value="ECO:0007669"/>
    <property type="project" value="TreeGrafter"/>
</dbReference>
<keyword evidence="5" id="KW-1185">Reference proteome</keyword>
<dbReference type="RefSeq" id="XP_013331330.1">
    <property type="nucleotide sequence ID" value="XM_013475876.1"/>
</dbReference>
<dbReference type="AlphaFoldDB" id="A0A0F4Z4C3"/>
<protein>
    <recommendedName>
        <fullName evidence="3">Telomere length regulation protein conserved domain-containing protein</fullName>
    </recommendedName>
</protein>
<dbReference type="GO" id="GO:0042162">
    <property type="term" value="F:telomeric DNA binding"/>
    <property type="evidence" value="ECO:0007669"/>
    <property type="project" value="TreeGrafter"/>
</dbReference>
<dbReference type="PANTHER" id="PTHR15830">
    <property type="entry name" value="TELOMERE LENGTH REGULATION PROTEIN TEL2 FAMILY MEMBER"/>
    <property type="match status" value="1"/>
</dbReference>
<dbReference type="GeneID" id="25313618"/>
<gene>
    <name evidence="4" type="ORF">T310_1267</name>
</gene>
<dbReference type="GO" id="GO:0051083">
    <property type="term" value="P:'de novo' cotranslational protein folding"/>
    <property type="evidence" value="ECO:0007669"/>
    <property type="project" value="TreeGrafter"/>
</dbReference>
<dbReference type="Pfam" id="PF10193">
    <property type="entry name" value="Telomere_reg-2"/>
    <property type="match status" value="1"/>
</dbReference>
<dbReference type="OrthoDB" id="10258062at2759"/>
<feature type="compositionally biased region" description="Basic and acidic residues" evidence="2">
    <location>
        <begin position="828"/>
        <end position="839"/>
    </location>
</feature>
<reference evidence="4 5" key="1">
    <citation type="submission" date="2015-04" db="EMBL/GenBank/DDBJ databases">
        <authorList>
            <person name="Heijne W.H."/>
            <person name="Fedorova N.D."/>
            <person name="Nierman W.C."/>
            <person name="Vollebregt A.W."/>
            <person name="Zhao Z."/>
            <person name="Wu L."/>
            <person name="Kumar M."/>
            <person name="Stam H."/>
            <person name="van den Berg M.A."/>
            <person name="Pel H.J."/>
        </authorList>
    </citation>
    <scope>NUCLEOTIDE SEQUENCE [LARGE SCALE GENOMIC DNA]</scope>
    <source>
        <strain evidence="4 5">CBS 393.64</strain>
    </source>
</reference>
<dbReference type="InterPro" id="IPR051970">
    <property type="entry name" value="TEL2_Regulation"/>
</dbReference>
<dbReference type="InterPro" id="IPR019337">
    <property type="entry name" value="Telomere_length_regulation_dom"/>
</dbReference>
<evidence type="ECO:0000259" key="3">
    <source>
        <dbReference type="Pfam" id="PF10193"/>
    </source>
</evidence>
<comment type="similarity">
    <text evidence="1">Belongs to the TEL2 family.</text>
</comment>
<feature type="compositionally biased region" description="Polar residues" evidence="2">
    <location>
        <begin position="569"/>
        <end position="588"/>
    </location>
</feature>
<dbReference type="Proteomes" id="UP000053958">
    <property type="component" value="Unassembled WGS sequence"/>
</dbReference>
<evidence type="ECO:0000256" key="1">
    <source>
        <dbReference type="ARBA" id="ARBA00006133"/>
    </source>
</evidence>
<proteinExistence type="inferred from homology"/>
<organism evidence="4 5">
    <name type="scientific">Rasamsonia emersonii (strain ATCC 16479 / CBS 393.64 / IMI 116815)</name>
    <dbReference type="NCBI Taxonomy" id="1408163"/>
    <lineage>
        <taxon>Eukaryota</taxon>
        <taxon>Fungi</taxon>
        <taxon>Dikarya</taxon>
        <taxon>Ascomycota</taxon>
        <taxon>Pezizomycotina</taxon>
        <taxon>Eurotiomycetes</taxon>
        <taxon>Eurotiomycetidae</taxon>
        <taxon>Eurotiales</taxon>
        <taxon>Trichocomaceae</taxon>
        <taxon>Rasamsonia</taxon>
    </lineage>
</organism>
<dbReference type="PANTHER" id="PTHR15830:SF10">
    <property type="entry name" value="TELOMERE LENGTH REGULATION PROTEIN TEL2 HOMOLOG"/>
    <property type="match status" value="1"/>
</dbReference>
<feature type="region of interest" description="Disordered" evidence="2">
    <location>
        <begin position="546"/>
        <end position="628"/>
    </location>
</feature>
<evidence type="ECO:0000313" key="4">
    <source>
        <dbReference type="EMBL" id="KKA24718.1"/>
    </source>
</evidence>